<dbReference type="PROSITE" id="PS01186">
    <property type="entry name" value="EGF_2"/>
    <property type="match status" value="1"/>
</dbReference>
<dbReference type="InterPro" id="IPR000742">
    <property type="entry name" value="EGF"/>
</dbReference>
<dbReference type="SMART" id="SM00231">
    <property type="entry name" value="FA58C"/>
    <property type="match status" value="1"/>
</dbReference>
<evidence type="ECO:0000313" key="6">
    <source>
        <dbReference type="EMBL" id="CAB4018195.1"/>
    </source>
</evidence>
<evidence type="ECO:0000256" key="3">
    <source>
        <dbReference type="ARBA" id="ARBA00023157"/>
    </source>
</evidence>
<proteinExistence type="predicted"/>
<keyword evidence="4" id="KW-0325">Glycoprotein</keyword>
<dbReference type="InterPro" id="IPR000421">
    <property type="entry name" value="FA58C"/>
</dbReference>
<organism evidence="6 7">
    <name type="scientific">Paramuricea clavata</name>
    <name type="common">Red gorgonian</name>
    <name type="synonym">Violescent sea-whip</name>
    <dbReference type="NCBI Taxonomy" id="317549"/>
    <lineage>
        <taxon>Eukaryota</taxon>
        <taxon>Metazoa</taxon>
        <taxon>Cnidaria</taxon>
        <taxon>Anthozoa</taxon>
        <taxon>Octocorallia</taxon>
        <taxon>Malacalcyonacea</taxon>
        <taxon>Plexauridae</taxon>
        <taxon>Paramuricea</taxon>
    </lineage>
</organism>
<feature type="disulfide bond" evidence="5">
    <location>
        <begin position="171"/>
        <end position="180"/>
    </location>
</feature>
<dbReference type="PANTHER" id="PTHR24543:SF325">
    <property type="entry name" value="F5_8 TYPE C DOMAIN-CONTAINING PROTEIN"/>
    <property type="match status" value="1"/>
</dbReference>
<dbReference type="GO" id="GO:0005509">
    <property type="term" value="F:calcium ion binding"/>
    <property type="evidence" value="ECO:0007669"/>
    <property type="project" value="InterPro"/>
</dbReference>
<dbReference type="Proteomes" id="UP001152795">
    <property type="component" value="Unassembled WGS sequence"/>
</dbReference>
<dbReference type="InterPro" id="IPR001881">
    <property type="entry name" value="EGF-like_Ca-bd_dom"/>
</dbReference>
<keyword evidence="7" id="KW-1185">Reference proteome</keyword>
<dbReference type="PROSITE" id="PS00022">
    <property type="entry name" value="EGF_1"/>
    <property type="match status" value="1"/>
</dbReference>
<comment type="caution">
    <text evidence="6">The sequence shown here is derived from an EMBL/GenBank/DDBJ whole genome shotgun (WGS) entry which is preliminary data.</text>
</comment>
<dbReference type="SUPFAM" id="SSF49785">
    <property type="entry name" value="Galactose-binding domain-like"/>
    <property type="match status" value="1"/>
</dbReference>
<dbReference type="AlphaFoldDB" id="A0A6S7IGN3"/>
<dbReference type="FunFam" id="2.60.120.260:FF:000016">
    <property type="entry name" value="Contactin-associated protein-like 4 isoform 1"/>
    <property type="match status" value="1"/>
</dbReference>
<dbReference type="Pfam" id="PF00754">
    <property type="entry name" value="F5_F8_type_C"/>
    <property type="match status" value="1"/>
</dbReference>
<evidence type="ECO:0000313" key="7">
    <source>
        <dbReference type="Proteomes" id="UP001152795"/>
    </source>
</evidence>
<dbReference type="SUPFAM" id="SSF57196">
    <property type="entry name" value="EGF/Laminin"/>
    <property type="match status" value="1"/>
</dbReference>
<gene>
    <name evidence="6" type="ORF">PACLA_8A065017</name>
</gene>
<protein>
    <submittedName>
        <fullName evidence="6">EGF-like repeat and discoidin I-like domain-containing 3</fullName>
    </submittedName>
</protein>
<evidence type="ECO:0000256" key="4">
    <source>
        <dbReference type="ARBA" id="ARBA00023180"/>
    </source>
</evidence>
<dbReference type="Gene3D" id="2.10.25.10">
    <property type="entry name" value="Laminin"/>
    <property type="match status" value="1"/>
</dbReference>
<dbReference type="EMBL" id="CACRXK020009896">
    <property type="protein sequence ID" value="CAB4018195.1"/>
    <property type="molecule type" value="Genomic_DNA"/>
</dbReference>
<dbReference type="CDD" id="cd00057">
    <property type="entry name" value="FA58C"/>
    <property type="match status" value="1"/>
</dbReference>
<evidence type="ECO:0000256" key="1">
    <source>
        <dbReference type="ARBA" id="ARBA00022536"/>
    </source>
</evidence>
<dbReference type="PROSITE" id="PS50022">
    <property type="entry name" value="FA58C_3"/>
    <property type="match status" value="1"/>
</dbReference>
<comment type="caution">
    <text evidence="5">Lacks conserved residue(s) required for the propagation of feature annotation.</text>
</comment>
<dbReference type="CDD" id="cd00054">
    <property type="entry name" value="EGF_CA"/>
    <property type="match status" value="1"/>
</dbReference>
<keyword evidence="2" id="KW-0677">Repeat</keyword>
<dbReference type="SMART" id="SM00181">
    <property type="entry name" value="EGF"/>
    <property type="match status" value="1"/>
</dbReference>
<dbReference type="InterPro" id="IPR008979">
    <property type="entry name" value="Galactose-bd-like_sf"/>
</dbReference>
<dbReference type="SMART" id="SM00179">
    <property type="entry name" value="EGF_CA"/>
    <property type="match status" value="1"/>
</dbReference>
<keyword evidence="1 5" id="KW-0245">EGF-like domain</keyword>
<dbReference type="FunFam" id="2.10.25.10:FF:000143">
    <property type="entry name" value="Protein crumbs 1"/>
    <property type="match status" value="1"/>
</dbReference>
<sequence>MENGEILDAQITASSEWASNHGAENARLNLRRPGNSYAWVPRTASGSWLQVDFELQATVSEVLTQGRGDYPQWVKSYALSYSSNGRDFHPYRQNGVVKVFSANRDQNTIVRQDISPVIVARYIRIQPRSWHGNVALRADFSGCLKEFPCESKPCVNGGTCLGYHGDYLCSCTEGFAGKHCEMNIELCIPKK</sequence>
<dbReference type="PROSITE" id="PS01285">
    <property type="entry name" value="FA58C_1"/>
    <property type="match status" value="1"/>
</dbReference>
<dbReference type="Pfam" id="PF00008">
    <property type="entry name" value="EGF"/>
    <property type="match status" value="1"/>
</dbReference>
<dbReference type="PRINTS" id="PR00010">
    <property type="entry name" value="EGFBLOOD"/>
</dbReference>
<dbReference type="Gene3D" id="2.60.120.260">
    <property type="entry name" value="Galactose-binding domain-like"/>
    <property type="match status" value="1"/>
</dbReference>
<dbReference type="PROSITE" id="PS50026">
    <property type="entry name" value="EGF_3"/>
    <property type="match status" value="1"/>
</dbReference>
<dbReference type="PANTHER" id="PTHR24543">
    <property type="entry name" value="MULTICOPPER OXIDASE-RELATED"/>
    <property type="match status" value="1"/>
</dbReference>
<evidence type="ECO:0000256" key="5">
    <source>
        <dbReference type="PROSITE-ProRule" id="PRU00076"/>
    </source>
</evidence>
<dbReference type="OrthoDB" id="5951194at2759"/>
<reference evidence="6" key="1">
    <citation type="submission" date="2020-04" db="EMBL/GenBank/DDBJ databases">
        <authorList>
            <person name="Alioto T."/>
            <person name="Alioto T."/>
            <person name="Gomez Garrido J."/>
        </authorList>
    </citation>
    <scope>NUCLEOTIDE SEQUENCE</scope>
    <source>
        <strain evidence="6">A484AB</strain>
    </source>
</reference>
<accession>A0A6S7IGN3</accession>
<keyword evidence="3 5" id="KW-1015">Disulfide bond</keyword>
<name>A0A6S7IGN3_PARCT</name>
<evidence type="ECO:0000256" key="2">
    <source>
        <dbReference type="ARBA" id="ARBA00022737"/>
    </source>
</evidence>